<sequence length="96" mass="10047">MAAKSQIPPSKFPLLLHARSAQLIAVVKAAWILDPKFRDQAMRVAKTIAQNAAGWGGVSRATAPVFAIGRGETAAAAAAIELAIVVVADDRRSRNG</sequence>
<evidence type="ECO:0000313" key="2">
    <source>
        <dbReference type="Proteomes" id="UP001374803"/>
    </source>
</evidence>
<organism evidence="1 2">
    <name type="scientific">Pendulispora rubella</name>
    <dbReference type="NCBI Taxonomy" id="2741070"/>
    <lineage>
        <taxon>Bacteria</taxon>
        <taxon>Pseudomonadati</taxon>
        <taxon>Myxococcota</taxon>
        <taxon>Myxococcia</taxon>
        <taxon>Myxococcales</taxon>
        <taxon>Sorangiineae</taxon>
        <taxon>Pendulisporaceae</taxon>
        <taxon>Pendulispora</taxon>
    </lineage>
</organism>
<reference evidence="1" key="1">
    <citation type="submission" date="2021-12" db="EMBL/GenBank/DDBJ databases">
        <title>Discovery of the Pendulisporaceae a myxobacterial family with distinct sporulation behavior and unique specialized metabolism.</title>
        <authorList>
            <person name="Garcia R."/>
            <person name="Popoff A."/>
            <person name="Bader C.D."/>
            <person name="Loehr J."/>
            <person name="Walesch S."/>
            <person name="Walt C."/>
            <person name="Boldt J."/>
            <person name="Bunk B."/>
            <person name="Haeckl F.J.F.P.J."/>
            <person name="Gunesch A.P."/>
            <person name="Birkelbach J."/>
            <person name="Nuebel U."/>
            <person name="Pietschmann T."/>
            <person name="Bach T."/>
            <person name="Mueller R."/>
        </authorList>
    </citation>
    <scope>NUCLEOTIDE SEQUENCE</scope>
    <source>
        <strain evidence="1">MSr11367</strain>
    </source>
</reference>
<protein>
    <submittedName>
        <fullName evidence="1">Uncharacterized protein</fullName>
    </submittedName>
</protein>
<keyword evidence="2" id="KW-1185">Reference proteome</keyword>
<proteinExistence type="predicted"/>
<accession>A0ABZ2L3S2</accession>
<dbReference type="EMBL" id="CP089983">
    <property type="protein sequence ID" value="WXB05603.1"/>
    <property type="molecule type" value="Genomic_DNA"/>
</dbReference>
<dbReference type="RefSeq" id="WP_394835249.1">
    <property type="nucleotide sequence ID" value="NZ_CP089929.1"/>
</dbReference>
<gene>
    <name evidence="1" type="ORF">LVJ94_53000</name>
</gene>
<name>A0ABZ2L3S2_9BACT</name>
<dbReference type="Proteomes" id="UP001374803">
    <property type="component" value="Chromosome"/>
</dbReference>
<evidence type="ECO:0000313" key="1">
    <source>
        <dbReference type="EMBL" id="WXB05603.1"/>
    </source>
</evidence>